<sequence length="397" mass="43652">MGGGPNKETLVFIFQEDEPKQVTDRIRKDFPYIEVIYHKLGKPQQGKLMGGIPYAFDQIPDSLWQKATILVTLGSLPSDPKLAPNLKLIHLLSAGVDHFLKHPIFTDTDIPVTTSSGIHGPAISEWVLMTTLNLAKNYNIMHDNQKQHKWDSKSTGLMNRSDWLGKTVGVCGYGSIGRQVARVFSAMGSNVHAYTSSPRDTPASRRDTGYVIPNTGDPEGAIPNAWYSGSDKTGLHTFLASGLDMLLVSVPLTDSTRGLFGQEEMDVLYRASMEKAKARSAVVDEDNDEPRLPDSQGCILLNIARGAIVQTDALISALKAGKLQGAALDVTDPEPLPEDSELWDLPNAIITPHASGLFKEYIERGFDILAENLRRREKGERLVNEINRKKGYRSASS</sequence>
<evidence type="ECO:0000256" key="2">
    <source>
        <dbReference type="ARBA" id="ARBA00023027"/>
    </source>
</evidence>
<dbReference type="Proteomes" id="UP001345013">
    <property type="component" value="Unassembled WGS sequence"/>
</dbReference>
<reference evidence="4 5" key="1">
    <citation type="submission" date="2023-08" db="EMBL/GenBank/DDBJ databases">
        <title>Black Yeasts Isolated from many extreme environments.</title>
        <authorList>
            <person name="Coleine C."/>
            <person name="Stajich J.E."/>
            <person name="Selbmann L."/>
        </authorList>
    </citation>
    <scope>NUCLEOTIDE SEQUENCE [LARGE SCALE GENOMIC DNA]</scope>
    <source>
        <strain evidence="4 5">CCFEE 5885</strain>
    </source>
</reference>
<gene>
    <name evidence="4" type="ORF">LTR24_005264</name>
</gene>
<accession>A0ABR0K9B6</accession>
<name>A0ABR0K9B6_9EURO</name>
<dbReference type="Pfam" id="PF02826">
    <property type="entry name" value="2-Hacid_dh_C"/>
    <property type="match status" value="2"/>
</dbReference>
<keyword evidence="2" id="KW-0520">NAD</keyword>
<dbReference type="SUPFAM" id="SSF51735">
    <property type="entry name" value="NAD(P)-binding Rossmann-fold domains"/>
    <property type="match status" value="1"/>
</dbReference>
<evidence type="ECO:0000259" key="3">
    <source>
        <dbReference type="Pfam" id="PF02826"/>
    </source>
</evidence>
<dbReference type="PANTHER" id="PTHR43333:SF1">
    <property type="entry name" value="D-ISOMER SPECIFIC 2-HYDROXYACID DEHYDROGENASE NAD-BINDING DOMAIN-CONTAINING PROTEIN"/>
    <property type="match status" value="1"/>
</dbReference>
<evidence type="ECO:0000313" key="4">
    <source>
        <dbReference type="EMBL" id="KAK5092341.1"/>
    </source>
</evidence>
<feature type="domain" description="D-isomer specific 2-hydroxyacid dehydrogenase NAD-binding" evidence="3">
    <location>
        <begin position="296"/>
        <end position="354"/>
    </location>
</feature>
<dbReference type="SUPFAM" id="SSF52283">
    <property type="entry name" value="Formate/glycerate dehydrogenase catalytic domain-like"/>
    <property type="match status" value="1"/>
</dbReference>
<protein>
    <recommendedName>
        <fullName evidence="3">D-isomer specific 2-hydroxyacid dehydrogenase NAD-binding domain-containing protein</fullName>
    </recommendedName>
</protein>
<dbReference type="Gene3D" id="3.40.50.720">
    <property type="entry name" value="NAD(P)-binding Rossmann-like Domain"/>
    <property type="match status" value="2"/>
</dbReference>
<evidence type="ECO:0000313" key="5">
    <source>
        <dbReference type="Proteomes" id="UP001345013"/>
    </source>
</evidence>
<dbReference type="EMBL" id="JAVRRG010000059">
    <property type="protein sequence ID" value="KAK5092341.1"/>
    <property type="molecule type" value="Genomic_DNA"/>
</dbReference>
<dbReference type="PANTHER" id="PTHR43333">
    <property type="entry name" value="2-HACID_DH_C DOMAIN-CONTAINING PROTEIN"/>
    <property type="match status" value="1"/>
</dbReference>
<dbReference type="InterPro" id="IPR006140">
    <property type="entry name" value="D-isomer_DH_NAD-bd"/>
</dbReference>
<dbReference type="InterPro" id="IPR036291">
    <property type="entry name" value="NAD(P)-bd_dom_sf"/>
</dbReference>
<comment type="caution">
    <text evidence="4">The sequence shown here is derived from an EMBL/GenBank/DDBJ whole genome shotgun (WGS) entry which is preliminary data.</text>
</comment>
<feature type="domain" description="D-isomer specific 2-hydroxyacid dehydrogenase NAD-binding" evidence="3">
    <location>
        <begin position="129"/>
        <end position="202"/>
    </location>
</feature>
<keyword evidence="1" id="KW-0560">Oxidoreductase</keyword>
<keyword evidence="5" id="KW-1185">Reference proteome</keyword>
<organism evidence="4 5">
    <name type="scientific">Lithohypha guttulata</name>
    <dbReference type="NCBI Taxonomy" id="1690604"/>
    <lineage>
        <taxon>Eukaryota</taxon>
        <taxon>Fungi</taxon>
        <taxon>Dikarya</taxon>
        <taxon>Ascomycota</taxon>
        <taxon>Pezizomycotina</taxon>
        <taxon>Eurotiomycetes</taxon>
        <taxon>Chaetothyriomycetidae</taxon>
        <taxon>Chaetothyriales</taxon>
        <taxon>Trichomeriaceae</taxon>
        <taxon>Lithohypha</taxon>
    </lineage>
</organism>
<proteinExistence type="predicted"/>
<dbReference type="CDD" id="cd12163">
    <property type="entry name" value="2-Hacid_dh_5"/>
    <property type="match status" value="1"/>
</dbReference>
<evidence type="ECO:0000256" key="1">
    <source>
        <dbReference type="ARBA" id="ARBA00023002"/>
    </source>
</evidence>